<feature type="repeat" description="Filamin" evidence="4">
    <location>
        <begin position="822"/>
        <end position="927"/>
    </location>
</feature>
<dbReference type="CDD" id="cd21184">
    <property type="entry name" value="CH_FLN-like_rpt2"/>
    <property type="match status" value="1"/>
</dbReference>
<dbReference type="Gene3D" id="2.60.40.10">
    <property type="entry name" value="Immunoglobulins"/>
    <property type="match status" value="20"/>
</dbReference>
<dbReference type="SMART" id="SM00557">
    <property type="entry name" value="IG_FLMN"/>
    <property type="match status" value="17"/>
</dbReference>
<evidence type="ECO:0000256" key="3">
    <source>
        <dbReference type="ARBA" id="ARBA00023203"/>
    </source>
</evidence>
<feature type="repeat" description="Filamin" evidence="4">
    <location>
        <begin position="542"/>
        <end position="638"/>
    </location>
</feature>
<feature type="compositionally biased region" description="Low complexity" evidence="5">
    <location>
        <begin position="2354"/>
        <end position="2382"/>
    </location>
</feature>
<organism evidence="7 8">
    <name type="scientific">Oopsacas minuta</name>
    <dbReference type="NCBI Taxonomy" id="111878"/>
    <lineage>
        <taxon>Eukaryota</taxon>
        <taxon>Metazoa</taxon>
        <taxon>Porifera</taxon>
        <taxon>Hexactinellida</taxon>
        <taxon>Hexasterophora</taxon>
        <taxon>Lyssacinosida</taxon>
        <taxon>Leucopsacidae</taxon>
        <taxon>Oopsacas</taxon>
    </lineage>
</organism>
<sequence>MESEKSLTYLPMASDDFGYPDESKEGLFTHEDWQGIQQKTFINWVNDKLRGNLKVAEWRINDLKHDLRDGLLLIYLLNNLKPPKKVGNGKYNKKPIHVTQKLENLKSCIDFMNDNDIHLVNIGPKDLYDGNAKLIMGLLWTLIKEFQIRSSGKDVSTKDAMLNWINGMIPDSKIKNFTTDWNDGRALCALVDRLKAGLIPNHASLDRRNGTENCRLGMKMAEEHLDIPMILSPEDMNNPLVDDLSVMTYLSYFSSSAFNRLLKWINEVLPDKEITNFSSDWNNSLNFGAFLEALSPGLVPEVSELDPHKACENIRKLMKKAHDHFGVPSVLTAEEFTDPRVDELLIATYLNNFRSARMLPISSKVQASGEGIKKAFVGRENIFTVDCSKAGGGQLEVAPLMDASIKIDFEMRELSSHVYQVSYVPKKPGKIKLHIRWSKSEIPGSPFILAAIDPSKCTVSGPVITGEFGIVGRPSTIQVTAPGSAGMLDIDIVASDKTRLDPTVKTYTAGKYDITYTPVRVGVDTIELRVGGELTPGSPYKVCVVDPRQSSVEIVNVQGVAKAGNPIVLQIRANKMNASALKCTALGEKKDALIPVTLDPRPNDMVFASFTPLIAGIYQISVTCPLDHVENSPLSINVTDVKLCIINSPLPNLLQIRQQQSIQVDISQAGPGDLTVQSADPSIVATKTSKRGNFSVEVLFDPIALGTSDISMVWSGDNLPRTPFMCQVFDSSQVSVYGPGLSSNIAKIQKAIEFTIQAKSAGPGNPEVRAVGAVNTYAGEITDNRDGTFQASVTPWELGDITLEILWGGVPIPTSPYDMKVIRAIETGTYSAKGDGLRTSIINEKATFTISTNEPGLVVKDVLSVSILPSPTDLTDESYFSGANIDVLDQDNGLYNVSYTIYEEGRYSVSVVCDGTHITGSPYVMHCITAPDAGAVKVFGMAFSREAVLVVGKPIDFSVDTSRGGVGKLKVIGEKPDGGKVQVFMAEDQEVGVYNVKIDAVSKGIYTINVLWAGSPILESPFIFEISDPSKVKLSGLPLPTGHLSKVNKTVDFTVNVSEAGSSTKLEVLCQRGSGENVPKDPMHLQEISKGILQGSLTPRRPGVFYVHILLAGVGIKGSPFRVNCVDASAFKVEYPQEEAFPVKEPFKFHIIGVPDMQSLAVKVKQGGSKIPVKVYDAGDATALAQFVPKESGKVDVEVLCAGEDLPGGLFSIIVVDMDKVSFQGKLPTSIQAGQELTLAVKHKGAGAGKLIVRVIEGGQHLSVRVKDETDFTSSIIFTGGVVGNSKVSVKYCGADVPGSPLSMQVYNPAKCIIKSEQLKNASCKISEPVFIFIDGTEGGACEPRLEAKGDKGTYKVKLEKEEEFKYLASFTPWMQGHHTVEIYWGDLPVAGSPFVLEVVKPVDRGKVFLSGEGLKKAIAGQYAEFTITAMEANLVDSGILTVTMTEDKAASSQENFQTHGDIPDDLELKINIKDNANGTYLVKYLVPNPGVYEVNICIEGNPIPKSPFSVRVVPGPNASKCKAFGPALQSESIVVGEPIDFNVDYTRAGFGNLKVKASDPNNNPARYYTADISGGNNKVLNVKLEPSQVGRYIVNVTWEGTVIPGSPFEFNVCRPKACDVMGLPLPGKVGKLNEIIQFSVETHGAGTGTLEVFFVLNGRKQDIVLTGGKGSLYDCSFTPETSGELIVHAKFSGHHIAGSPYKMFVLDSKDIGVVGDFLHNRVFKIFEPVSFIIQGIAYSSKGNIKVSASGPTKEASVSLAENPDGTSMASFIPTEAGMHEIYVVCAGSPVDGSPFKVPVSDPHKCTLLGKIPTVLHVRKTEEFIIKSVGAGSGKLTAACEDAPDSMFVEITQQHTDTHLVKLTPLRITGTLLHIRWAEEFICGTPVMVSVCDASTCKVSGTQLFMGKGNVGEAISFQVNTENSGKGDLVVKPKGPSAVYNVEIRESPVHEFKCSFIPWEMGDHLVDVLWGGFHVPGSPFRMKIDPALTSHLCNATGEGLKVAKLNELTQFTIVSSQSGLLQKRELHVSITGVHAQVPVEILDNNNSTYSIRYTIEQAGAYLINVKFRKEHIPGSPFKLNVLSGPRAEGVRMFGEVFKEKAVLLSGRAQEFKVDARNAGAGKLEVQIFGPENEIIQPYVAQEEPGVYAVKIDTPKPGKYTVHVQWSGMELPKSPYKFKVHQAPDASKVKAYGPGLQNGAVSHRGDFTIETKAAGYGMLMIRVHGVKDAYKINAVPIREEDPRTLIASYEPKQAGKYSISIHWAGQHIPGSPFEVMIRGEGLEGIRSSIAVGGGMDDEVLPELPSSSWPSRPPQQPRRAGGGSQNRVQQRQMSAATAMGYQPQYTPQGMLMSPDQQQFMQRQQQSRIVQQQMQQRRRSQQQQVRRTRMPVQESRRPTGRPPPRGGRYDTTMMY</sequence>
<feature type="domain" description="Calponin-homology (CH)" evidence="6">
    <location>
        <begin position="155"/>
        <end position="258"/>
    </location>
</feature>
<feature type="repeat" description="Filamin" evidence="4">
    <location>
        <begin position="1123"/>
        <end position="1215"/>
    </location>
</feature>
<dbReference type="PROSITE" id="PS00019">
    <property type="entry name" value="ACTININ_1"/>
    <property type="match status" value="1"/>
</dbReference>
<dbReference type="PROSITE" id="PS50194">
    <property type="entry name" value="FILAMIN_REPEAT"/>
    <property type="match status" value="20"/>
</dbReference>
<name>A0AAV7KGZ0_9METZ</name>
<dbReference type="GO" id="GO:0051015">
    <property type="term" value="F:actin filament binding"/>
    <property type="evidence" value="ECO:0007669"/>
    <property type="project" value="InterPro"/>
</dbReference>
<dbReference type="SUPFAM" id="SSF81296">
    <property type="entry name" value="E set domains"/>
    <property type="match status" value="20"/>
</dbReference>
<evidence type="ECO:0000313" key="7">
    <source>
        <dbReference type="EMBL" id="KAI6660568.1"/>
    </source>
</evidence>
<dbReference type="InterPro" id="IPR001298">
    <property type="entry name" value="Filamin/ABP280_rpt"/>
</dbReference>
<protein>
    <submittedName>
        <fullName evidence="7">Filamin-A-like</fullName>
    </submittedName>
</protein>
<dbReference type="InterPro" id="IPR044801">
    <property type="entry name" value="Filamin"/>
</dbReference>
<feature type="repeat" description="Filamin" evidence="4">
    <location>
        <begin position="1304"/>
        <end position="1399"/>
    </location>
</feature>
<evidence type="ECO:0000256" key="2">
    <source>
        <dbReference type="ARBA" id="ARBA00022737"/>
    </source>
</evidence>
<dbReference type="PANTHER" id="PTHR38537:SF16">
    <property type="entry name" value="CALPONIN-HOMOLOGY (CH) DOMAIN-CONTAINING PROTEIN"/>
    <property type="match status" value="1"/>
</dbReference>
<dbReference type="InterPro" id="IPR017868">
    <property type="entry name" value="Filamin/ABP280_repeat-like"/>
</dbReference>
<dbReference type="GO" id="GO:0030036">
    <property type="term" value="P:actin cytoskeleton organization"/>
    <property type="evidence" value="ECO:0007669"/>
    <property type="project" value="InterPro"/>
</dbReference>
<dbReference type="Gene3D" id="1.10.418.10">
    <property type="entry name" value="Calponin-like domain"/>
    <property type="match status" value="3"/>
</dbReference>
<feature type="repeat" description="Filamin" evidence="4">
    <location>
        <begin position="2082"/>
        <end position="2179"/>
    </location>
</feature>
<dbReference type="EMBL" id="JAKMXF010000033">
    <property type="protein sequence ID" value="KAI6660568.1"/>
    <property type="molecule type" value="Genomic_DNA"/>
</dbReference>
<feature type="repeat" description="Filamin" evidence="4">
    <location>
        <begin position="656"/>
        <end position="728"/>
    </location>
</feature>
<feature type="repeat" description="Filamin" evidence="4">
    <location>
        <begin position="1798"/>
        <end position="1891"/>
    </location>
</feature>
<gene>
    <name evidence="7" type="ORF">LOD99_14152</name>
</gene>
<feature type="compositionally biased region" description="Polar residues" evidence="5">
    <location>
        <begin position="2324"/>
        <end position="2333"/>
    </location>
</feature>
<feature type="region of interest" description="Disordered" evidence="5">
    <location>
        <begin position="2292"/>
        <end position="2333"/>
    </location>
</feature>
<dbReference type="PROSITE" id="PS50021">
    <property type="entry name" value="CH"/>
    <property type="match status" value="2"/>
</dbReference>
<reference evidence="7 8" key="1">
    <citation type="journal article" date="2023" name="BMC Biol.">
        <title>The compact genome of the sponge Oopsacas minuta (Hexactinellida) is lacking key metazoan core genes.</title>
        <authorList>
            <person name="Santini S."/>
            <person name="Schenkelaars Q."/>
            <person name="Jourda C."/>
            <person name="Duchesne M."/>
            <person name="Belahbib H."/>
            <person name="Rocher C."/>
            <person name="Selva M."/>
            <person name="Riesgo A."/>
            <person name="Vervoort M."/>
            <person name="Leys S.P."/>
            <person name="Kodjabachian L."/>
            <person name="Le Bivic A."/>
            <person name="Borchiellini C."/>
            <person name="Claverie J.M."/>
            <person name="Renard E."/>
        </authorList>
    </citation>
    <scope>NUCLEOTIDE SEQUENCE [LARGE SCALE GENOMIC DNA]</scope>
    <source>
        <strain evidence="7">SPO-2</strain>
    </source>
</reference>
<feature type="repeat" description="Filamin" evidence="4">
    <location>
        <begin position="726"/>
        <end position="821"/>
    </location>
</feature>
<feature type="repeat" description="Filamin" evidence="4">
    <location>
        <begin position="1889"/>
        <end position="1984"/>
    </location>
</feature>
<dbReference type="PANTHER" id="PTHR38537">
    <property type="entry name" value="JITTERBUG, ISOFORM N"/>
    <property type="match status" value="1"/>
</dbReference>
<feature type="repeat" description="Filamin" evidence="4">
    <location>
        <begin position="1985"/>
        <end position="2081"/>
    </location>
</feature>
<feature type="repeat" description="Filamin" evidence="4">
    <location>
        <begin position="1611"/>
        <end position="1706"/>
    </location>
</feature>
<dbReference type="InterPro" id="IPR013783">
    <property type="entry name" value="Ig-like_fold"/>
</dbReference>
<keyword evidence="3" id="KW-0009">Actin-binding</keyword>
<dbReference type="InterPro" id="IPR001589">
    <property type="entry name" value="Actinin_actin-bd_CS"/>
</dbReference>
<dbReference type="InterPro" id="IPR036872">
    <property type="entry name" value="CH_dom_sf"/>
</dbReference>
<feature type="repeat" description="Filamin" evidence="4">
    <location>
        <begin position="1213"/>
        <end position="1306"/>
    </location>
</feature>
<keyword evidence="8" id="KW-1185">Reference proteome</keyword>
<feature type="repeat" description="Filamin" evidence="4">
    <location>
        <begin position="1400"/>
        <end position="1513"/>
    </location>
</feature>
<dbReference type="Pfam" id="PF00307">
    <property type="entry name" value="CH"/>
    <property type="match status" value="3"/>
</dbReference>
<dbReference type="Proteomes" id="UP001165289">
    <property type="component" value="Unassembled WGS sequence"/>
</dbReference>
<dbReference type="InterPro" id="IPR014756">
    <property type="entry name" value="Ig_E-set"/>
</dbReference>
<keyword evidence="2" id="KW-0677">Repeat</keyword>
<evidence type="ECO:0000256" key="4">
    <source>
        <dbReference type="PROSITE-ProRule" id="PRU00087"/>
    </source>
</evidence>
<feature type="region of interest" description="Disordered" evidence="5">
    <location>
        <begin position="2354"/>
        <end position="2412"/>
    </location>
</feature>
<dbReference type="SUPFAM" id="SSF47576">
    <property type="entry name" value="Calponin-homology domain, CH-domain"/>
    <property type="match status" value="2"/>
</dbReference>
<evidence type="ECO:0000259" key="6">
    <source>
        <dbReference type="PROSITE" id="PS50021"/>
    </source>
</evidence>
<evidence type="ECO:0000256" key="1">
    <source>
        <dbReference type="ARBA" id="ARBA00009238"/>
    </source>
</evidence>
<accession>A0AAV7KGZ0</accession>
<feature type="repeat" description="Filamin" evidence="4">
    <location>
        <begin position="2180"/>
        <end position="2276"/>
    </location>
</feature>
<dbReference type="PROSITE" id="PS00020">
    <property type="entry name" value="ACTININ_2"/>
    <property type="match status" value="1"/>
</dbReference>
<dbReference type="Pfam" id="PF00630">
    <property type="entry name" value="Filamin"/>
    <property type="match status" value="17"/>
</dbReference>
<evidence type="ECO:0000313" key="8">
    <source>
        <dbReference type="Proteomes" id="UP001165289"/>
    </source>
</evidence>
<comment type="similarity">
    <text evidence="1">Belongs to the filamin family.</text>
</comment>
<proteinExistence type="inferred from homology"/>
<feature type="repeat" description="Filamin" evidence="4">
    <location>
        <begin position="1704"/>
        <end position="1800"/>
    </location>
</feature>
<dbReference type="InterPro" id="IPR001715">
    <property type="entry name" value="CH_dom"/>
</dbReference>
<feature type="domain" description="Calponin-homology (CH)" evidence="6">
    <location>
        <begin position="35"/>
        <end position="147"/>
    </location>
</feature>
<feature type="repeat" description="Filamin" evidence="4">
    <location>
        <begin position="1514"/>
        <end position="1613"/>
    </location>
</feature>
<feature type="repeat" description="Filamin" evidence="4">
    <location>
        <begin position="928"/>
        <end position="1026"/>
    </location>
</feature>
<feature type="repeat" description="Filamin" evidence="4">
    <location>
        <begin position="362"/>
        <end position="451"/>
    </location>
</feature>
<evidence type="ECO:0000256" key="5">
    <source>
        <dbReference type="SAM" id="MobiDB-lite"/>
    </source>
</evidence>
<dbReference type="SMART" id="SM00033">
    <property type="entry name" value="CH"/>
    <property type="match status" value="3"/>
</dbReference>
<comment type="caution">
    <text evidence="7">The sequence shown here is derived from an EMBL/GenBank/DDBJ whole genome shotgun (WGS) entry which is preliminary data.</text>
</comment>
<feature type="repeat" description="Filamin" evidence="4">
    <location>
        <begin position="449"/>
        <end position="544"/>
    </location>
</feature>
<feature type="repeat" description="Filamin" evidence="4">
    <location>
        <begin position="1024"/>
        <end position="1125"/>
    </location>
</feature>